<evidence type="ECO:0000313" key="3">
    <source>
        <dbReference type="EMBL" id="UOQ42818.1"/>
    </source>
</evidence>
<accession>A0ABY4EEC3</accession>
<proteinExistence type="predicted"/>
<organism evidence="3 4">
    <name type="scientific">Halobacillus salinarum</name>
    <dbReference type="NCBI Taxonomy" id="2932257"/>
    <lineage>
        <taxon>Bacteria</taxon>
        <taxon>Bacillati</taxon>
        <taxon>Bacillota</taxon>
        <taxon>Bacilli</taxon>
        <taxon>Bacillales</taxon>
        <taxon>Bacillaceae</taxon>
        <taxon>Halobacillus</taxon>
    </lineage>
</organism>
<keyword evidence="4" id="KW-1185">Reference proteome</keyword>
<dbReference type="PROSITE" id="PS51677">
    <property type="entry name" value="NODB"/>
    <property type="match status" value="1"/>
</dbReference>
<feature type="domain" description="NodB homology" evidence="2">
    <location>
        <begin position="45"/>
        <end position="221"/>
    </location>
</feature>
<gene>
    <name evidence="3" type="ORF">MUN89_12675</name>
</gene>
<dbReference type="InterPro" id="IPR011330">
    <property type="entry name" value="Glyco_hydro/deAcase_b/a-brl"/>
</dbReference>
<reference evidence="3 4" key="1">
    <citation type="submission" date="2022-04" db="EMBL/GenBank/DDBJ databases">
        <title>Halobacillus sp. isolated from saltern.</title>
        <authorList>
            <person name="Won M."/>
            <person name="Lee C.-M."/>
            <person name="Woen H.-Y."/>
            <person name="Kwon S.-W."/>
        </authorList>
    </citation>
    <scope>NUCLEOTIDE SEQUENCE [LARGE SCALE GENOMIC DNA]</scope>
    <source>
        <strain evidence="3 4">SSBR10-3</strain>
    </source>
</reference>
<feature type="transmembrane region" description="Helical" evidence="1">
    <location>
        <begin position="6"/>
        <end position="25"/>
    </location>
</feature>
<keyword evidence="1" id="KW-0472">Membrane</keyword>
<dbReference type="RefSeq" id="WP_244708178.1">
    <property type="nucleotide sequence ID" value="NZ_CP095073.1"/>
</dbReference>
<dbReference type="PANTHER" id="PTHR10587">
    <property type="entry name" value="GLYCOSYL TRANSFERASE-RELATED"/>
    <property type="match status" value="1"/>
</dbReference>
<dbReference type="SUPFAM" id="SSF88713">
    <property type="entry name" value="Glycoside hydrolase/deacetylase"/>
    <property type="match status" value="1"/>
</dbReference>
<evidence type="ECO:0000256" key="1">
    <source>
        <dbReference type="SAM" id="Phobius"/>
    </source>
</evidence>
<dbReference type="PANTHER" id="PTHR10587:SF125">
    <property type="entry name" value="POLYSACCHARIDE DEACETYLASE YHEN-RELATED"/>
    <property type="match status" value="1"/>
</dbReference>
<dbReference type="InterPro" id="IPR050248">
    <property type="entry name" value="Polysacc_deacetylase_ArnD"/>
</dbReference>
<evidence type="ECO:0000259" key="2">
    <source>
        <dbReference type="PROSITE" id="PS51677"/>
    </source>
</evidence>
<protein>
    <submittedName>
        <fullName evidence="3">Polysaccharide deacetylase family protein</fullName>
    </submittedName>
</protein>
<dbReference type="Pfam" id="PF01522">
    <property type="entry name" value="Polysacc_deac_1"/>
    <property type="match status" value="1"/>
</dbReference>
<keyword evidence="1" id="KW-1133">Transmembrane helix</keyword>
<name>A0ABY4EEC3_9BACI</name>
<dbReference type="Gene3D" id="3.20.20.370">
    <property type="entry name" value="Glycoside hydrolase/deacetylase"/>
    <property type="match status" value="1"/>
</dbReference>
<sequence length="237" mass="27145">MRSIRIIVLILMGILFLSTGTYYLMNARTVQLFGGITSKVSTEEKVVALTFDDGPTQLTDSLLQLLNNYKAKATFFLIGNELEKHMDFGRQIAGEGHQLGNHSYTHKRMIFKSQCFIKKEIERTNDLIRKTGYEGEIDFRPPNGKKLAGLPYYLNKQGIETITWSLEPDSYFDKNPDKLNYVKEKVEPGSIILLHPMYDKNELEVVQGILESLSKEGYQFVTVNELQQYESRASKES</sequence>
<dbReference type="InterPro" id="IPR002509">
    <property type="entry name" value="NODB_dom"/>
</dbReference>
<keyword evidence="1" id="KW-0812">Transmembrane</keyword>
<dbReference type="EMBL" id="CP095073">
    <property type="protein sequence ID" value="UOQ42818.1"/>
    <property type="molecule type" value="Genomic_DNA"/>
</dbReference>
<evidence type="ECO:0000313" key="4">
    <source>
        <dbReference type="Proteomes" id="UP000831787"/>
    </source>
</evidence>
<dbReference type="Proteomes" id="UP000831787">
    <property type="component" value="Chromosome"/>
</dbReference>